<dbReference type="CDD" id="cd00603">
    <property type="entry name" value="IPT_PCSR"/>
    <property type="match status" value="4"/>
</dbReference>
<dbReference type="InterPro" id="IPR019316">
    <property type="entry name" value="G8_domain"/>
</dbReference>
<dbReference type="InterPro" id="IPR014756">
    <property type="entry name" value="Ig_E-set"/>
</dbReference>
<feature type="domain" description="G8" evidence="14">
    <location>
        <begin position="1944"/>
        <end position="2080"/>
    </location>
</feature>
<dbReference type="Proteomes" id="UP001295444">
    <property type="component" value="Chromosome 02"/>
</dbReference>
<evidence type="ECO:0000256" key="6">
    <source>
        <dbReference type="ARBA" id="ARBA00022729"/>
    </source>
</evidence>
<dbReference type="PANTHER" id="PTHR46769">
    <property type="entry name" value="POLYCYSTIC KIDNEY AND HEPATIC DISEASE 1 (AUTOSOMAL RECESSIVE)-LIKE 1"/>
    <property type="match status" value="1"/>
</dbReference>
<dbReference type="GO" id="GO:0005886">
    <property type="term" value="C:plasma membrane"/>
    <property type="evidence" value="ECO:0007669"/>
    <property type="project" value="UniProtKB-SubCell"/>
</dbReference>
<dbReference type="InterPro" id="IPR052387">
    <property type="entry name" value="Fibrocystin"/>
</dbReference>
<keyword evidence="5 13" id="KW-0812">Transmembrane</keyword>
<keyword evidence="6" id="KW-0732">Signal</keyword>
<keyword evidence="8 13" id="KW-1133">Transmembrane helix</keyword>
<dbReference type="SMART" id="SM00429">
    <property type="entry name" value="IPT"/>
    <property type="match status" value="4"/>
</dbReference>
<dbReference type="PANTHER" id="PTHR46769:SF1">
    <property type="entry name" value="FIBROCYSTIN"/>
    <property type="match status" value="1"/>
</dbReference>
<proteinExistence type="predicted"/>
<evidence type="ECO:0000256" key="9">
    <source>
        <dbReference type="ARBA" id="ARBA00023136"/>
    </source>
</evidence>
<comment type="subcellular location">
    <subcellularLocation>
        <location evidence="2">Cell membrane</location>
    </subcellularLocation>
    <subcellularLocation>
        <location evidence="3">Cell projection</location>
    </subcellularLocation>
    <subcellularLocation>
        <location evidence="1">Membrane</location>
        <topology evidence="1">Single-pass membrane protein</topology>
    </subcellularLocation>
</comment>
<dbReference type="SMART" id="SM01225">
    <property type="entry name" value="G8"/>
    <property type="match status" value="2"/>
</dbReference>
<dbReference type="SUPFAM" id="SSF81296">
    <property type="entry name" value="E set domains"/>
    <property type="match status" value="5"/>
</dbReference>
<evidence type="ECO:0000256" key="11">
    <source>
        <dbReference type="ARBA" id="ARBA00023273"/>
    </source>
</evidence>
<evidence type="ECO:0000256" key="2">
    <source>
        <dbReference type="ARBA" id="ARBA00004236"/>
    </source>
</evidence>
<keyword evidence="9 13" id="KW-0472">Membrane</keyword>
<evidence type="ECO:0000256" key="4">
    <source>
        <dbReference type="ARBA" id="ARBA00022475"/>
    </source>
</evidence>
<evidence type="ECO:0000256" key="8">
    <source>
        <dbReference type="ARBA" id="ARBA00022989"/>
    </source>
</evidence>
<evidence type="ECO:0000313" key="17">
    <source>
        <dbReference type="Proteomes" id="UP001295444"/>
    </source>
</evidence>
<evidence type="ECO:0000256" key="1">
    <source>
        <dbReference type="ARBA" id="ARBA00004167"/>
    </source>
</evidence>
<dbReference type="InterPro" id="IPR012334">
    <property type="entry name" value="Pectin_lyas_fold"/>
</dbReference>
<organism evidence="16 17">
    <name type="scientific">Pelobates cultripes</name>
    <name type="common">Western spadefoot toad</name>
    <dbReference type="NCBI Taxonomy" id="61616"/>
    <lineage>
        <taxon>Eukaryota</taxon>
        <taxon>Metazoa</taxon>
        <taxon>Chordata</taxon>
        <taxon>Craniata</taxon>
        <taxon>Vertebrata</taxon>
        <taxon>Euteleostomi</taxon>
        <taxon>Amphibia</taxon>
        <taxon>Batrachia</taxon>
        <taxon>Anura</taxon>
        <taxon>Pelobatoidea</taxon>
        <taxon>Pelobatidae</taxon>
        <taxon>Pelobates</taxon>
    </lineage>
</organism>
<dbReference type="InterPro" id="IPR055401">
    <property type="entry name" value="CEMIP_beta-hel_dom"/>
</dbReference>
<evidence type="ECO:0000259" key="15">
    <source>
        <dbReference type="PROSITE" id="PS51820"/>
    </source>
</evidence>
<evidence type="ECO:0000256" key="10">
    <source>
        <dbReference type="ARBA" id="ARBA00023180"/>
    </source>
</evidence>
<gene>
    <name evidence="16" type="ORF">PECUL_23A057569</name>
</gene>
<dbReference type="GO" id="GO:0042995">
    <property type="term" value="C:cell projection"/>
    <property type="evidence" value="ECO:0007669"/>
    <property type="project" value="UniProtKB-SubCell"/>
</dbReference>
<evidence type="ECO:0000256" key="5">
    <source>
        <dbReference type="ARBA" id="ARBA00022692"/>
    </source>
</evidence>
<reference evidence="16" key="1">
    <citation type="submission" date="2022-03" db="EMBL/GenBank/DDBJ databases">
        <authorList>
            <person name="Alioto T."/>
            <person name="Alioto T."/>
            <person name="Gomez Garrido J."/>
        </authorList>
    </citation>
    <scope>NUCLEOTIDE SEQUENCE</scope>
</reference>
<evidence type="ECO:0000313" key="16">
    <source>
        <dbReference type="EMBL" id="CAH2245861.1"/>
    </source>
</evidence>
<dbReference type="SUPFAM" id="SSF51126">
    <property type="entry name" value="Pectin lyase-like"/>
    <property type="match status" value="2"/>
</dbReference>
<dbReference type="Gene3D" id="2.60.40.10">
    <property type="entry name" value="Immunoglobulins"/>
    <property type="match status" value="5"/>
</dbReference>
<evidence type="ECO:0000256" key="3">
    <source>
        <dbReference type="ARBA" id="ARBA00004316"/>
    </source>
</evidence>
<evidence type="ECO:0000256" key="12">
    <source>
        <dbReference type="SAM" id="MobiDB-lite"/>
    </source>
</evidence>
<name>A0AAD1VSX0_PELCU</name>
<dbReference type="InterPro" id="IPR037524">
    <property type="entry name" value="PA14/GLEYA"/>
</dbReference>
<protein>
    <submittedName>
        <fullName evidence="16">Fibrocystin isoform X1</fullName>
    </submittedName>
</protein>
<keyword evidence="4" id="KW-1003">Cell membrane</keyword>
<keyword evidence="7" id="KW-0677">Repeat</keyword>
<sequence length="3914" mass="433741">MKHNLSSGHFLSSNKNMYSLSTLRVLQTFLFIFYCMSYTIDNEEGGIAGGSWITILFNACEQNKYNLIYSGNGDAIEVRLTNPQLGLAICDVHPSLSSLAKNKCKTRSSKEEAVYQLDVLLDGHAIKQKIDYTFKYSAAQTPVVDNVSPSASVPGGMIKVSGRILTEQTECYDFNSDCIDGYPIKVKHGYGTLECKVEGNYIGSQNISFSLYKKGKSIASKDSWLISAKQELFLFQTHSEILSVTPNSGSIEGGTEITIIGDFFQQPAQVSVAGDPCKIKHISPKVIVCTSEQRSRRQVSPYPGNRGLLFEVWYGSKDVTVTDKYAGYRSALVSCASSPMDRDLALDSPMDTDLGLEQHFRARLSGFFMAPETNNYTFWIQANTEAELYFSQSEDARDKVRIASIPYGISTWTNHWELQWNDQWQQKSFKLELLKGNKHYIEMVQHGNELTSNMKIGVQIHNTWLNPDVVNTYQREKHQIVARSARLPDIQILTLSGAGEIRFCWGNASTISIPVNVTAGQMQSVIEDMLSIHCITEGSFAILLHEGFEEEVYNTGMEGEQARWTEPYCGRASAFMPKYLLKAFQTKSARYKLNEYNYVCFAYKGYMSESLVISVSYNKTFLNTVQKNYTCHWQANEENPERWKFACIDLWNCLNDSDLLEDLSRKSSVFVDQVLLLSVKNMEETKNWFYVDDIIVSNGSIHVSQVGPPPARPGGHILESFVISGSYPTYNLTSWISNCGTSLPLIELCGGSTVVGSAEDNEIKQLLAPGNETIELKVQRLQSASPPIRGTFIIKLLDRAVTGIPVKISPSQLKEILISNTDNYTAQYINASDFTITKDLDTCHHIIWTLTWPSTDGDLPNLFSVYAENLTGVAPSVRMRVIYDGGVFIWPVFGDMLATANSLPQVVVRVNDIPASCSGNCSFLQLQEFTPIVTDIQYNGGVDECYGKVTISGSGFSENKKDLDIQINQTSCTIIYANRTSILCCVEQLLLLGEHRVLLHVNPFGFATNSTGKYIYLNLIPVLSRVIPAVIASIGGQIVVLRGIALNEVTLVYFGSKECLLHSSNSTTIECTAPPQHHNAELETNITMKIGEQWVLFTKRIKYDPALNPLILLLSPNVSGPAGDHELFINMSAFDINANLNIKVTVESTAARITRLTTSGIEVIIPELPTGLYNVNVAINGISIATRYRDPIIRYILNTFIVEPCCGSFFGRMYESQQESHLDGRHGQDTTSQPSSARSSDGFVVVQGLEEGHRELAVMVVRAEVCPISISILNYTAEYINSGSSNKSHLLFTYQKDLTPVVSNLSWILLDETLLVFVSGFHLTNSLILFENSHSKLIYKLNYIEMEISLNDFEAGRYHIMIYNRQMGYANIASQDPILNLVPLVHSIFPLQGSLCGGTILTISGTLFKSINNSITVNLSGNYTCNVQNFSNRSIECTIQSNVIQNISSLVYVNVSVTVNGFTAICQSDCIFHMVTEQTPVVNSYLITLEGNTSIFHFLGHRLSMDLNVLLENGTPCNITFSNETMAECQLTCVPPGNHTLNILNVMNEKKCFSNFPFYFSITPWVTNLSRVHFGFNGGGLLTIQGSALLGQNYNYVYIGNKRCVNTSNSHVIITCIVPPGNGMLDVIVEVDNLKVLAGAVQYSELYTPVVHSFLKHNNTLTLAVSGITSLENIQIFVGNLKCANLTGNTSTVQCSVPDLPSGQYKVKCLDEQRGWASSNITFTTPLIITALKHNIDDADNWKLHVHGEGFDPGNTLITMCGTPCEIKKNLTTSDIYCTNWRLNSSLTFLCDLTYDAGAQCYKNSNTYIQCDVTVQNTDDTQLGKLLRPNAKVLECSFSGDSSYDWSWSDNESQGGGGGCRGSLLPMNPKVERDEVLIYNGSCYVSMAAEAEIECKPLNQPITTKITEIQKNWGQNTQAECGREVLCSGNIFSLHFCSLWSKNSSWPSGVPPLDGDNVTVEIGRTLILDTNTSLLNLLHIKGGTHKDTKAAQSTARHGTVHGSQSRPVHLHAHYVLVSHGGMLQAGSPTEPLTEKIQITLYGSSSSATLNPYGVKFIAVRNGTLLLHGCVPKLMFTHLAKEAFAQGAELTLEEPVDWHIGDEVIICGVGFKDSSLQEEIVRIEKINNAKISISPPLSNHKSYYRISEQFVDGQVILLRPVVALLSRNIVVQGNLTKSYITRYQLCLQSGISDISKCLYDRSERELGSQDLGSVIIMQALQNEQNHFQISGVQFLNMGQAFKKQVSALTIAGNTHVSGCYVRRCSILNSFARGLSISGVSGFKVEDNIFYNIRGHGLLVGEYIEEDIEIKRNLLIRILGTNALSNIEMLAPAAVYIKAPSNTIENDNTAWNAGYGYFYHLSPDGPSVAPLQSFRKNTAVSCLRYGLWLYPDYQPPNNEPKAVFQGFSAWRSGGGAQISRCGNVYFKEFNIYSCKDFGINIIESTLNTEIGDSLLLGHLDKKFGYTLFRSHSQTGCMKTGIKTPKRFQSFLTNITFMNFDHAMCSAIEPCSGCSLGQGGFTVMSKQLKFLNSPKQANFPFHHSAIIEDLDGSFFGLKGSHLLFSMSILPDSCSEYLNISGAVLGSICGEEVIFHRMSIGLERAPGTSYNVIINNSMNKTMTLNYVEDTLSNEYGWMALLVDKETYTITFNSTEMSSTLQYSATFDNFRIGNYILVEHKDLPNFENINITCDSQIGRPFLSLNLSGESRPCDWSFDSSLRTLTYLAFEENHSKAFFFTSGNSSMSPQVLMVPSARPHPVLKWSFPASWEGVGKGWGGYNSTTPQAGNDVIILPNRTIVVDIALPSLRSLYVLGTLEFPPHSSNVLNVSCILIAGGELRVGTAQRPLARDQKLQILLRSSEEIHCDRLDGFNISSGVIGVFGTLQIYSAFPSKTWTHLKTDVSSGNQMIVLTESVDWKTGDHIVISSSSYEAHHAEFVQIREVYGNVFKIGSSLRYRHTGGIHSNEEIWRFQQSAEVGLLSRNVQITADVACVGRIVVGEFKVDNEKKYLGTLQVSNVEISNFGSSLYSSINFLNTSLPSSLLSVSIHHSCGGGIRALNGRDIVLHGNVIFNTVGHGIQLEGQNHNLTNNLLVLIKQPDLQQEWVTAIKMNLVNGFFLSGNAVAGSERIGFHVKGQLCSLDDRLSYVNVAHSSLHGLHFYWGDGFQNCTKIAGYVAYKNYDYGLIFHLESSVIIENIILMDNVIGILPVISQVSSEYNRKYISIQKSVIVATSPGFDCTMDRIKPLSADATARDRAPRPPLRGRVGILWPTFTAKPQYWSSYPWHMLGRYGAVPGLMKLQDVTFSGFMKSCYSDDVDVCFMSNPQNTGIMSPITTERTSVQNMKYENMFYFHSTNRDPECPLSMECYGLGRVLFKDLDGMSLNLVPPPVTVFPKADLSILLPCLNSGVYKKNNLCSYKPGIKGHVCQQIDHAVVVLENIGDNYEQLAPVISVTENFVDVFSNGNISKGGCCTKNIHSSFYAVLPANKITKVCFNGPTPQNMRLQLNGGQNTTKLILALFYDTPQTVSILSKGRLTFSVSYDAQPDFFNENQGIIFFNFKENLLYVLLQGDEPVVISTNPSLHLALYVTNGTSMKIGKEFPKNLAEFLGIGNTQVTILQTLQGDMKTLRAMTDNHVKRKLQCPSISDLKVNKKKIRVRRNSGTNGNIDSLSKNEQNNLEVILIEISNPPILNTNGGSFLTYDKLYSIENRIISGLQTGELEGKLHMHIDSLMIMDPVQSKLGSRSRNSSELEYDINVYVRPQSIRVDVQPMGGVVGKPLAVQPKVTVLDEKGNRVENLGYPLNHWQLSVFLKDSSSTSLKGNTTVVIKDGWGNFSNLAISSSGSNWCLIFNVTSPPGVMFTAQSEEFKVLLVPTRDKENIFMLVVLSSAASATALFLLFCCFFKRKKVENWSKISRFFK</sequence>
<dbReference type="EMBL" id="OW240913">
    <property type="protein sequence ID" value="CAH2245861.1"/>
    <property type="molecule type" value="Genomic_DNA"/>
</dbReference>
<dbReference type="Pfam" id="PF01833">
    <property type="entry name" value="TIG"/>
    <property type="match status" value="6"/>
</dbReference>
<dbReference type="PROSITE" id="PS51820">
    <property type="entry name" value="PA14"/>
    <property type="match status" value="1"/>
</dbReference>
<keyword evidence="11" id="KW-0966">Cell projection</keyword>
<feature type="domain" description="PA14" evidence="15">
    <location>
        <begin position="303"/>
        <end position="472"/>
    </location>
</feature>
<dbReference type="PROSITE" id="PS51484">
    <property type="entry name" value="G8"/>
    <property type="match status" value="2"/>
</dbReference>
<dbReference type="SMART" id="SM00710">
    <property type="entry name" value="PbH1"/>
    <property type="match status" value="5"/>
</dbReference>
<dbReference type="Pfam" id="PF10162">
    <property type="entry name" value="G8"/>
    <property type="match status" value="2"/>
</dbReference>
<dbReference type="InterPro" id="IPR002909">
    <property type="entry name" value="IPT_dom"/>
</dbReference>
<feature type="region of interest" description="Disordered" evidence="12">
    <location>
        <begin position="1220"/>
        <end position="1240"/>
    </location>
</feature>
<feature type="domain" description="G8" evidence="14">
    <location>
        <begin position="2770"/>
        <end position="2896"/>
    </location>
</feature>
<feature type="compositionally biased region" description="Polar residues" evidence="12">
    <location>
        <begin position="1229"/>
        <end position="1239"/>
    </location>
</feature>
<evidence type="ECO:0000259" key="14">
    <source>
        <dbReference type="PROSITE" id="PS51484"/>
    </source>
</evidence>
<accession>A0AAD1VSX0</accession>
<feature type="transmembrane region" description="Helical" evidence="13">
    <location>
        <begin position="3875"/>
        <end position="3898"/>
    </location>
</feature>
<dbReference type="InterPro" id="IPR013783">
    <property type="entry name" value="Ig-like_fold"/>
</dbReference>
<evidence type="ECO:0000256" key="7">
    <source>
        <dbReference type="ARBA" id="ARBA00022737"/>
    </source>
</evidence>
<keyword evidence="17" id="KW-1185">Reference proteome</keyword>
<dbReference type="InterPro" id="IPR006626">
    <property type="entry name" value="PbH1"/>
</dbReference>
<dbReference type="Gene3D" id="2.160.20.10">
    <property type="entry name" value="Single-stranded right-handed beta-helix, Pectin lyase-like"/>
    <property type="match status" value="1"/>
</dbReference>
<keyword evidence="10" id="KW-0325">Glycoprotein</keyword>
<dbReference type="Pfam" id="PF24606">
    <property type="entry name" value="CEMIP_beta-hel"/>
    <property type="match status" value="1"/>
</dbReference>
<evidence type="ECO:0000256" key="13">
    <source>
        <dbReference type="SAM" id="Phobius"/>
    </source>
</evidence>
<dbReference type="InterPro" id="IPR011050">
    <property type="entry name" value="Pectin_lyase_fold/virulence"/>
</dbReference>